<dbReference type="Gene3D" id="1.50.10.20">
    <property type="match status" value="1"/>
</dbReference>
<dbReference type="EMBL" id="JABBJJ010000004">
    <property type="protein sequence ID" value="NMO13528.1"/>
    <property type="molecule type" value="Genomic_DNA"/>
</dbReference>
<evidence type="ECO:0000313" key="2">
    <source>
        <dbReference type="EMBL" id="NMO13528.1"/>
    </source>
</evidence>
<evidence type="ECO:0008006" key="4">
    <source>
        <dbReference type="Google" id="ProtNLM"/>
    </source>
</evidence>
<dbReference type="PRINTS" id="PR01955">
    <property type="entry name" value="LANCFRANKIA"/>
</dbReference>
<name>A0A848LDL8_9BACT</name>
<dbReference type="Proteomes" id="UP000518300">
    <property type="component" value="Unassembled WGS sequence"/>
</dbReference>
<gene>
    <name evidence="2" type="ORF">HG543_01445</name>
</gene>
<feature type="binding site" evidence="1">
    <location>
        <position position="261"/>
    </location>
    <ligand>
        <name>Zn(2+)</name>
        <dbReference type="ChEBI" id="CHEBI:29105"/>
    </ligand>
</feature>
<organism evidence="2 3">
    <name type="scientific">Pyxidicoccus fallax</name>
    <dbReference type="NCBI Taxonomy" id="394095"/>
    <lineage>
        <taxon>Bacteria</taxon>
        <taxon>Pseudomonadati</taxon>
        <taxon>Myxococcota</taxon>
        <taxon>Myxococcia</taxon>
        <taxon>Myxococcales</taxon>
        <taxon>Cystobacterineae</taxon>
        <taxon>Myxococcaceae</taxon>
        <taxon>Pyxidicoccus</taxon>
    </lineage>
</organism>
<feature type="binding site" evidence="1">
    <location>
        <position position="311"/>
    </location>
    <ligand>
        <name>Zn(2+)</name>
        <dbReference type="ChEBI" id="CHEBI:29105"/>
    </ligand>
</feature>
<comment type="caution">
    <text evidence="2">The sequence shown here is derived from an EMBL/GenBank/DDBJ whole genome shotgun (WGS) entry which is preliminary data.</text>
</comment>
<evidence type="ECO:0000256" key="1">
    <source>
        <dbReference type="PIRSR" id="PIRSR607822-1"/>
    </source>
</evidence>
<evidence type="ECO:0000313" key="3">
    <source>
        <dbReference type="Proteomes" id="UP000518300"/>
    </source>
</evidence>
<keyword evidence="1" id="KW-0479">Metal-binding</keyword>
<dbReference type="SUPFAM" id="SSF158745">
    <property type="entry name" value="LanC-like"/>
    <property type="match status" value="1"/>
</dbReference>
<dbReference type="PRINTS" id="PR01950">
    <property type="entry name" value="LANCSUPER"/>
</dbReference>
<dbReference type="InterPro" id="IPR007822">
    <property type="entry name" value="LANC-like"/>
</dbReference>
<reference evidence="2 3" key="1">
    <citation type="submission" date="2020-04" db="EMBL/GenBank/DDBJ databases">
        <title>Draft genome of Pyxidicoccus fallax type strain.</title>
        <authorList>
            <person name="Whitworth D.E."/>
        </authorList>
    </citation>
    <scope>NUCLEOTIDE SEQUENCE [LARGE SCALE GENOMIC DNA]</scope>
    <source>
        <strain evidence="2 3">DSM 14698</strain>
    </source>
</reference>
<feature type="binding site" evidence="1">
    <location>
        <position position="312"/>
    </location>
    <ligand>
        <name>Zn(2+)</name>
        <dbReference type="ChEBI" id="CHEBI:29105"/>
    </ligand>
</feature>
<dbReference type="SMART" id="SM01260">
    <property type="entry name" value="LANC_like"/>
    <property type="match status" value="1"/>
</dbReference>
<dbReference type="RefSeq" id="WP_169342807.1">
    <property type="nucleotide sequence ID" value="NZ_JABBJJ010000004.1"/>
</dbReference>
<dbReference type="GO" id="GO:0031179">
    <property type="term" value="P:peptide modification"/>
    <property type="evidence" value="ECO:0007669"/>
    <property type="project" value="InterPro"/>
</dbReference>
<sequence length="409" mass="42883">MSSAPAWHPVLDGAERLRALELARGVYEALRAGALRRANPSLDDGLPSAALLSAYLARAGLDSGEPEALLEAAAARAADVTLDASLFRGFTGLAWALAHLDAADADGLEDVDEQLEEVAAGAPAPGRGLDLISGLAGVGVYALERLPDPRARALLARVAVRLTEAAQRAPQGRGWWTPAEHLPPTKRERFPSGAWDLGLAHGAAGMLAVLAGAHRAEVLTPAGRDVLMGARTFLEAQCEAHRAPAYLPPTGPAASTRPAWCYGTPGVALGLFWCARALDDAEGEARALVLARAAAREAREEEARFEEPGLCHGTAGLAHFFNRLYQASGDATLGEAARQWLRRTLDSHQVGQGVGGFRARGRQPDGRLGWTEEPGLVVGATGVALALLAGASAIEPGWDRTMLFSVRGL</sequence>
<keyword evidence="3" id="KW-1185">Reference proteome</keyword>
<keyword evidence="1" id="KW-0862">Zinc</keyword>
<proteinExistence type="predicted"/>
<dbReference type="Pfam" id="PF05147">
    <property type="entry name" value="LANC_like"/>
    <property type="match status" value="1"/>
</dbReference>
<protein>
    <recommendedName>
        <fullName evidence="4">Lanthionine biosynthesis cyclase LanC</fullName>
    </recommendedName>
</protein>
<dbReference type="AlphaFoldDB" id="A0A848LDL8"/>
<accession>A0A848LDL8</accession>
<dbReference type="GO" id="GO:0046872">
    <property type="term" value="F:metal ion binding"/>
    <property type="evidence" value="ECO:0007669"/>
    <property type="project" value="UniProtKB-KW"/>
</dbReference>